<name>A0AAX2F5L2_9BACT</name>
<organism evidence="1 2">
    <name type="scientific">Prevotella scopos JCM 17725</name>
    <dbReference type="NCBI Taxonomy" id="1236518"/>
    <lineage>
        <taxon>Bacteria</taxon>
        <taxon>Pseudomonadati</taxon>
        <taxon>Bacteroidota</taxon>
        <taxon>Bacteroidia</taxon>
        <taxon>Bacteroidales</taxon>
        <taxon>Prevotellaceae</taxon>
        <taxon>Prevotella</taxon>
    </lineage>
</organism>
<proteinExistence type="predicted"/>
<protein>
    <recommendedName>
        <fullName evidence="3">DUF4435 domain-containing protein</fullName>
    </recommendedName>
</protein>
<comment type="caution">
    <text evidence="1">The sequence shown here is derived from an EMBL/GenBank/DDBJ whole genome shotgun (WGS) entry which is preliminary data.</text>
</comment>
<dbReference type="AlphaFoldDB" id="A0AAX2F5L2"/>
<evidence type="ECO:0000313" key="2">
    <source>
        <dbReference type="Proteomes" id="UP000184105"/>
    </source>
</evidence>
<keyword evidence="2" id="KW-1185">Reference proteome</keyword>
<evidence type="ECO:0008006" key="3">
    <source>
        <dbReference type="Google" id="ProtNLM"/>
    </source>
</evidence>
<dbReference type="EMBL" id="FQWA01000021">
    <property type="protein sequence ID" value="SHF96072.1"/>
    <property type="molecule type" value="Genomic_DNA"/>
</dbReference>
<accession>A0AAX2F5L2</accession>
<evidence type="ECO:0000313" key="1">
    <source>
        <dbReference type="EMBL" id="SHF96072.1"/>
    </source>
</evidence>
<sequence length="311" mass="35569">MENSVLQECESQSCVEDNKSLGNTVLEETGAEILVARIRLNIQHPNHKEVIIVVEGEDDEKALKKFFNIQAVEFTCATNCSIVKDAMLIVSTDKQLKDCVIGIKDADFDHLNHINHNIANLMLTDTHDMETMMLTPKVCECICWETIKEEYPNLSFDAMLSLKNLSYLRYYNDKMILNGRDPDKHGISFKGIDIAQVASNSQPISVQSVLLHVQEKGNSKKTSFPDLNTMNQFIQQNPINDEELFLFTNGHDLVYAIRNILHSKAKKAKEYSDKNIATMIRIGYAKEDFEKTNLYKSINDWNNNRFNLWAV</sequence>
<dbReference type="RefSeq" id="WP_065367984.1">
    <property type="nucleotide sequence ID" value="NZ_CP016205.1"/>
</dbReference>
<dbReference type="Proteomes" id="UP000184105">
    <property type="component" value="Unassembled WGS sequence"/>
</dbReference>
<gene>
    <name evidence="1" type="ORF">SAMN05444364_12135</name>
</gene>
<reference evidence="1 2" key="1">
    <citation type="submission" date="2016-11" db="EMBL/GenBank/DDBJ databases">
        <authorList>
            <person name="Varghese N."/>
            <person name="Submissions S."/>
        </authorList>
    </citation>
    <scope>NUCLEOTIDE SEQUENCE [LARGE SCALE GENOMIC DNA]</scope>
    <source>
        <strain evidence="1 2">DSM 22613</strain>
    </source>
</reference>